<organism evidence="2 3">
    <name type="scientific">Pleuronectes platessa</name>
    <name type="common">European plaice</name>
    <dbReference type="NCBI Taxonomy" id="8262"/>
    <lineage>
        <taxon>Eukaryota</taxon>
        <taxon>Metazoa</taxon>
        <taxon>Chordata</taxon>
        <taxon>Craniata</taxon>
        <taxon>Vertebrata</taxon>
        <taxon>Euteleostomi</taxon>
        <taxon>Actinopterygii</taxon>
        <taxon>Neopterygii</taxon>
        <taxon>Teleostei</taxon>
        <taxon>Neoteleostei</taxon>
        <taxon>Acanthomorphata</taxon>
        <taxon>Carangaria</taxon>
        <taxon>Pleuronectiformes</taxon>
        <taxon>Pleuronectoidei</taxon>
        <taxon>Pleuronectidae</taxon>
        <taxon>Pleuronectes</taxon>
    </lineage>
</organism>
<feature type="region of interest" description="Disordered" evidence="1">
    <location>
        <begin position="1"/>
        <end position="24"/>
    </location>
</feature>
<protein>
    <submittedName>
        <fullName evidence="2">Uncharacterized protein</fullName>
    </submittedName>
</protein>
<comment type="caution">
    <text evidence="2">The sequence shown here is derived from an EMBL/GenBank/DDBJ whole genome shotgun (WGS) entry which is preliminary data.</text>
</comment>
<gene>
    <name evidence="2" type="ORF">PLEPLA_LOCUS46548</name>
</gene>
<dbReference type="Proteomes" id="UP001153269">
    <property type="component" value="Unassembled WGS sequence"/>
</dbReference>
<evidence type="ECO:0000256" key="1">
    <source>
        <dbReference type="SAM" id="MobiDB-lite"/>
    </source>
</evidence>
<keyword evidence="3" id="KW-1185">Reference proteome</keyword>
<evidence type="ECO:0000313" key="2">
    <source>
        <dbReference type="EMBL" id="CAB1458717.1"/>
    </source>
</evidence>
<evidence type="ECO:0000313" key="3">
    <source>
        <dbReference type="Proteomes" id="UP001153269"/>
    </source>
</evidence>
<dbReference type="EMBL" id="CADEAL010004400">
    <property type="protein sequence ID" value="CAB1458717.1"/>
    <property type="molecule type" value="Genomic_DNA"/>
</dbReference>
<reference evidence="2" key="1">
    <citation type="submission" date="2020-03" db="EMBL/GenBank/DDBJ databases">
        <authorList>
            <person name="Weist P."/>
        </authorList>
    </citation>
    <scope>NUCLEOTIDE SEQUENCE</scope>
</reference>
<accession>A0A9N7ZD41</accession>
<dbReference type="AlphaFoldDB" id="A0A9N7ZD41"/>
<proteinExistence type="predicted"/>
<sequence>MSPGNSRPDSFTRDNRLISGGESESRHYLRSYPDHGCAEMSGIIMGSPFRSTLLHWGFHGERTPAPAPPCPGTLCMRIKSPPPGHIPLNNTPLGLGFKEHPRSPLFASIFHWSHFPLAWGHMEDQAPAWRLQGRPCPGNPHFKPPIPSLFMKTARKVCDLVETTLHLHVIGFENVPGETSCKCSYRGEKKKLWRQLEYRREGAMVLTSGTAGGGPACANGGFPQRAPLVSDPREKGPNNVYIDVRGRTARQPSPERGLPQLGGRYRGDGTVPHLSRLATVPNLAAFATPSTKTDPTLRGCSPLVEIRAGPDEWVTAPGARFTPFPPGFFGTYGPARAHRGTPPETSRRVFSRGAAPLSGANPFQARPAPLVYHPGPVHTQAIRAARSDSSLLLRVCGRSPLAAIPRCRDASTGLCSVLAYCGPIAVLVRHPSFQA</sequence>
<name>A0A9N7ZD41_PLEPL</name>